<evidence type="ECO:0000313" key="2">
    <source>
        <dbReference type="Proteomes" id="UP000340077"/>
    </source>
</evidence>
<comment type="caution">
    <text evidence="1">The sequence shown here is derived from an EMBL/GenBank/DDBJ whole genome shotgun (WGS) entry which is preliminary data.</text>
</comment>
<dbReference type="AlphaFoldDB" id="A0A5M3PRG5"/>
<gene>
    <name evidence="1" type="ORF">MS5N3_29710</name>
</gene>
<reference evidence="1 2" key="1">
    <citation type="journal article" date="2019" name="J. Gen. Appl. Microbiol.">
        <title>Aerobic degradation of cis-dichloroethene by the marine bacterium Marinobacter salsuginis strain 5N-3.</title>
        <authorList>
            <person name="Inoue Y."/>
            <person name="Fukunaga Y."/>
            <person name="Katsumata H."/>
            <person name="Ohji S."/>
            <person name="Hosoyama A."/>
            <person name="Mori K."/>
            <person name="Ando K."/>
        </authorList>
    </citation>
    <scope>NUCLEOTIDE SEQUENCE [LARGE SCALE GENOMIC DNA]</scope>
    <source>
        <strain evidence="1 2">5N-3</strain>
    </source>
</reference>
<name>A0A5M3PRG5_9GAMM</name>
<accession>A0A5M3PRG5</accession>
<evidence type="ECO:0000313" key="1">
    <source>
        <dbReference type="EMBL" id="GBO85520.1"/>
    </source>
</evidence>
<dbReference type="InterPro" id="IPR007362">
    <property type="entry name" value="DUF429"/>
</dbReference>
<dbReference type="Pfam" id="PF04250">
    <property type="entry name" value="DUF429"/>
    <property type="match status" value="1"/>
</dbReference>
<protein>
    <recommendedName>
        <fullName evidence="3">DUF429 domain-containing protein</fullName>
    </recommendedName>
</protein>
<dbReference type="EMBL" id="BGZH01000003">
    <property type="protein sequence ID" value="GBO85520.1"/>
    <property type="molecule type" value="Genomic_DNA"/>
</dbReference>
<dbReference type="InterPro" id="IPR008306">
    <property type="entry name" value="UCP018008"/>
</dbReference>
<keyword evidence="2" id="KW-1185">Reference proteome</keyword>
<evidence type="ECO:0008006" key="3">
    <source>
        <dbReference type="Google" id="ProtNLM"/>
    </source>
</evidence>
<organism evidence="1 2">
    <name type="scientific">Marinobacter salsuginis</name>
    <dbReference type="NCBI Taxonomy" id="418719"/>
    <lineage>
        <taxon>Bacteria</taxon>
        <taxon>Pseudomonadati</taxon>
        <taxon>Pseudomonadota</taxon>
        <taxon>Gammaproteobacteria</taxon>
        <taxon>Pseudomonadales</taxon>
        <taxon>Marinobacteraceae</taxon>
        <taxon>Marinobacter</taxon>
    </lineage>
</organism>
<proteinExistence type="predicted"/>
<dbReference type="Proteomes" id="UP000340077">
    <property type="component" value="Unassembled WGS sequence"/>
</dbReference>
<sequence>MVMLAGIDLAWQSTRNPTAIAFGELEGSVLELTKIKEKIFSPQSVLAELQSAQRLQGIAIDGPLIINNETGQRACERSLSQEYGSRHASCHTSNLTLYPNAEGVRISTELEQRGFRHLGQQGKKWQLECYPHPALIEIFQLPERLKYKKGRVATKREGQQKLADLMLGLKETGSIELSIPDHLRHFFDPEHIASLRGRALKHNEDVLDAMVCLYMAALYQSGHLQKIFGDIEDGYVVVPDCGNSP</sequence>
<dbReference type="PIRSF" id="PIRSF018008">
    <property type="entry name" value="UCP018008"/>
    <property type="match status" value="1"/>
</dbReference>